<accession>A0ABW3JRA8</accession>
<dbReference type="RefSeq" id="WP_386104506.1">
    <property type="nucleotide sequence ID" value="NZ_JBHTJR010000014.1"/>
</dbReference>
<evidence type="ECO:0000313" key="1">
    <source>
        <dbReference type="EMBL" id="MFD0991832.1"/>
    </source>
</evidence>
<gene>
    <name evidence="1" type="ORF">ACFQ1U_01325</name>
</gene>
<dbReference type="Proteomes" id="UP001597062">
    <property type="component" value="Unassembled WGS sequence"/>
</dbReference>
<name>A0ABW3JRA8_9FLAO</name>
<keyword evidence="2" id="KW-1185">Reference proteome</keyword>
<evidence type="ECO:0000313" key="2">
    <source>
        <dbReference type="Proteomes" id="UP001597062"/>
    </source>
</evidence>
<organism evidence="1 2">
    <name type="scientific">Tenacibaculum geojense</name>
    <dbReference type="NCBI Taxonomy" id="915352"/>
    <lineage>
        <taxon>Bacteria</taxon>
        <taxon>Pseudomonadati</taxon>
        <taxon>Bacteroidota</taxon>
        <taxon>Flavobacteriia</taxon>
        <taxon>Flavobacteriales</taxon>
        <taxon>Flavobacteriaceae</taxon>
        <taxon>Tenacibaculum</taxon>
    </lineage>
</organism>
<protein>
    <submittedName>
        <fullName evidence="1">Uncharacterized protein</fullName>
    </submittedName>
</protein>
<reference evidence="2" key="1">
    <citation type="journal article" date="2019" name="Int. J. Syst. Evol. Microbiol.">
        <title>The Global Catalogue of Microorganisms (GCM) 10K type strain sequencing project: providing services to taxonomists for standard genome sequencing and annotation.</title>
        <authorList>
            <consortium name="The Broad Institute Genomics Platform"/>
            <consortium name="The Broad Institute Genome Sequencing Center for Infectious Disease"/>
            <person name="Wu L."/>
            <person name="Ma J."/>
        </authorList>
    </citation>
    <scope>NUCLEOTIDE SEQUENCE [LARGE SCALE GENOMIC DNA]</scope>
    <source>
        <strain evidence="2">CCUG 60527</strain>
    </source>
</reference>
<sequence length="494" mass="52887">MPSTIPYDPSLVLGNIVSKEKLDNIVQISKLQAPADAAESELNSLISLKRSVDMTIQETMGMGINTDDLIKESEQIGQQIQKAAIAYGKAKINSEKQIQPLKAKMNAVNESVESPIDYNKSQLKQMPISSDSLQMNSQYFSYDQNAQSSASHAATVASFVQESLSIFGEGQSSQASATAQEQVNSQHSRHSIAGTLVITITCTHKNAQVFAPYVLDVDKAVRSWNAMNPSNMIKTNDIGSIAAIEAKSDTKQDPSFSILSGATYGSSFVGMVHILNTTESQSSQHMESIAASMQDTFDIGGWFASGTGSFGVSSTFSDSAKNLLSTQNVTSHATLITMGIIPSIKSNQVKMAVQSFSDFDPAKTMEELATLQGATASANNTIAEGAAAARTGQQMITLKNATIKATLSGVADIDDGQNKVIDTNSMMTAMEDYVNKCVSGGDNLGVPINYYLKPITQSEIARAWLAKYYPNRFNKAGSADDTSSSDSKNEKTDN</sequence>
<dbReference type="EMBL" id="JBHTJR010000014">
    <property type="protein sequence ID" value="MFD0991832.1"/>
    <property type="molecule type" value="Genomic_DNA"/>
</dbReference>
<comment type="caution">
    <text evidence="1">The sequence shown here is derived from an EMBL/GenBank/DDBJ whole genome shotgun (WGS) entry which is preliminary data.</text>
</comment>
<proteinExistence type="predicted"/>